<evidence type="ECO:0000313" key="5">
    <source>
        <dbReference type="Proteomes" id="UP000836402"/>
    </source>
</evidence>
<reference evidence="2" key="3">
    <citation type="submission" date="2020-10" db="EMBL/GenBank/DDBJ databases">
        <authorList>
            <person name="Sedaghatjoo S."/>
        </authorList>
    </citation>
    <scope>NUCLEOTIDE SEQUENCE</scope>
    <source>
        <strain evidence="2">AZH3</strain>
    </source>
</reference>
<evidence type="ECO:0000313" key="4">
    <source>
        <dbReference type="Proteomes" id="UP000077671"/>
    </source>
</evidence>
<gene>
    <name evidence="3" type="ORF">A4X03_0g8639</name>
    <name evidence="2" type="ORF">JKIAZH3_G1217</name>
</gene>
<organism evidence="3 4">
    <name type="scientific">Tilletia caries</name>
    <name type="common">wheat bunt fungus</name>
    <dbReference type="NCBI Taxonomy" id="13290"/>
    <lineage>
        <taxon>Eukaryota</taxon>
        <taxon>Fungi</taxon>
        <taxon>Dikarya</taxon>
        <taxon>Basidiomycota</taxon>
        <taxon>Ustilaginomycotina</taxon>
        <taxon>Exobasidiomycetes</taxon>
        <taxon>Tilletiales</taxon>
        <taxon>Tilletiaceae</taxon>
        <taxon>Tilletia</taxon>
    </lineage>
</organism>
<reference evidence="3" key="2">
    <citation type="journal article" date="2019" name="IMA Fungus">
        <title>Genome sequencing and comparison of five Tilletia species to identify candidate genes for the detection of regulated species infecting wheat.</title>
        <authorList>
            <person name="Nguyen H.D.T."/>
            <person name="Sultana T."/>
            <person name="Kesanakurti P."/>
            <person name="Hambleton S."/>
        </authorList>
    </citation>
    <scope>NUCLEOTIDE SEQUENCE</scope>
    <source>
        <strain evidence="3">DAOMC 238032</strain>
    </source>
</reference>
<feature type="compositionally biased region" description="Low complexity" evidence="1">
    <location>
        <begin position="19"/>
        <end position="38"/>
    </location>
</feature>
<feature type="region of interest" description="Disordered" evidence="1">
    <location>
        <begin position="1"/>
        <end position="49"/>
    </location>
</feature>
<dbReference type="Proteomes" id="UP000077671">
    <property type="component" value="Unassembled WGS sequence"/>
</dbReference>
<comment type="caution">
    <text evidence="3">The sequence shown here is derived from an EMBL/GenBank/DDBJ whole genome shotgun (WGS) entry which is preliminary data.</text>
</comment>
<evidence type="ECO:0000256" key="1">
    <source>
        <dbReference type="SAM" id="MobiDB-lite"/>
    </source>
</evidence>
<name>A0A177VAS9_9BASI</name>
<sequence>MAAGSAEPRGIEQQPNSSPPVQRRSPSSSGSGTSAHSRTPLLPREDPGLAAGPEVVRLLLTRHSISAAGTSRDVVGELL</sequence>
<evidence type="ECO:0000313" key="2">
    <source>
        <dbReference type="EMBL" id="CAD6955712.1"/>
    </source>
</evidence>
<dbReference type="AlphaFoldDB" id="A0A177VAS9"/>
<evidence type="ECO:0000313" key="3">
    <source>
        <dbReference type="EMBL" id="KAE8239939.1"/>
    </source>
</evidence>
<dbReference type="EMBL" id="CAJHJG010006236">
    <property type="protein sequence ID" value="CAD6955712.1"/>
    <property type="molecule type" value="Genomic_DNA"/>
</dbReference>
<dbReference type="Proteomes" id="UP000836402">
    <property type="component" value="Unassembled WGS sequence"/>
</dbReference>
<reference evidence="3" key="1">
    <citation type="submission" date="2016-04" db="EMBL/GenBank/DDBJ databases">
        <authorList>
            <person name="Nguyen H.D."/>
            <person name="Kesanakurti P."/>
            <person name="Cullis J."/>
            <person name="Levesque C.A."/>
            <person name="Hambleton S."/>
        </authorList>
    </citation>
    <scope>NUCLEOTIDE SEQUENCE</scope>
    <source>
        <strain evidence="3">DAOMC 238032</strain>
    </source>
</reference>
<dbReference type="EMBL" id="LWDD02002740">
    <property type="protein sequence ID" value="KAE8239939.1"/>
    <property type="molecule type" value="Genomic_DNA"/>
</dbReference>
<protein>
    <submittedName>
        <fullName evidence="3">Uncharacterized protein</fullName>
    </submittedName>
</protein>
<keyword evidence="5" id="KW-1185">Reference proteome</keyword>
<proteinExistence type="predicted"/>
<accession>A0A177VAS9</accession>